<feature type="region of interest" description="Disordered" evidence="1">
    <location>
        <begin position="1"/>
        <end position="23"/>
    </location>
</feature>
<accession>A0A9D4XK32</accession>
<gene>
    <name evidence="2" type="ORF">KIW84_044214</name>
</gene>
<keyword evidence="3" id="KW-1185">Reference proteome</keyword>
<dbReference type="Proteomes" id="UP001058974">
    <property type="component" value="Chromosome 4"/>
</dbReference>
<protein>
    <submittedName>
        <fullName evidence="2">Uncharacterized protein</fullName>
    </submittedName>
</protein>
<name>A0A9D4XK32_PEA</name>
<sequence length="166" mass="18340">MIMWPEVQTDELQPPMYKSEPGRPRKVRIKEYGEYGTRRIRPGVAYKCTKCDKFGNNAMSCKSPTQDPNALKIKRKPKAGQVGVEPKKNNIDATNVHDDVQADAGNIQVDVGIDAGPYEINTDHVDIETDTVDVDVDINIVHVDASQVKSCVVDTSQVKSIKVEGS</sequence>
<organism evidence="2 3">
    <name type="scientific">Pisum sativum</name>
    <name type="common">Garden pea</name>
    <name type="synonym">Lathyrus oleraceus</name>
    <dbReference type="NCBI Taxonomy" id="3888"/>
    <lineage>
        <taxon>Eukaryota</taxon>
        <taxon>Viridiplantae</taxon>
        <taxon>Streptophyta</taxon>
        <taxon>Embryophyta</taxon>
        <taxon>Tracheophyta</taxon>
        <taxon>Spermatophyta</taxon>
        <taxon>Magnoliopsida</taxon>
        <taxon>eudicotyledons</taxon>
        <taxon>Gunneridae</taxon>
        <taxon>Pentapetalae</taxon>
        <taxon>rosids</taxon>
        <taxon>fabids</taxon>
        <taxon>Fabales</taxon>
        <taxon>Fabaceae</taxon>
        <taxon>Papilionoideae</taxon>
        <taxon>50 kb inversion clade</taxon>
        <taxon>NPAAA clade</taxon>
        <taxon>Hologalegina</taxon>
        <taxon>IRL clade</taxon>
        <taxon>Fabeae</taxon>
        <taxon>Lathyrus</taxon>
    </lineage>
</organism>
<dbReference type="AlphaFoldDB" id="A0A9D4XK32"/>
<evidence type="ECO:0000313" key="2">
    <source>
        <dbReference type="EMBL" id="KAI5420340.1"/>
    </source>
</evidence>
<proteinExistence type="predicted"/>
<evidence type="ECO:0000313" key="3">
    <source>
        <dbReference type="Proteomes" id="UP001058974"/>
    </source>
</evidence>
<comment type="caution">
    <text evidence="2">The sequence shown here is derived from an EMBL/GenBank/DDBJ whole genome shotgun (WGS) entry which is preliminary data.</text>
</comment>
<dbReference type="Gramene" id="Psat04G0421400-T1">
    <property type="protein sequence ID" value="KAI5420340.1"/>
    <property type="gene ID" value="KIW84_044214"/>
</dbReference>
<dbReference type="EMBL" id="JAMSHJ010000004">
    <property type="protein sequence ID" value="KAI5420340.1"/>
    <property type="molecule type" value="Genomic_DNA"/>
</dbReference>
<evidence type="ECO:0000256" key="1">
    <source>
        <dbReference type="SAM" id="MobiDB-lite"/>
    </source>
</evidence>
<reference evidence="2 3" key="1">
    <citation type="journal article" date="2022" name="Nat. Genet.">
        <title>Improved pea reference genome and pan-genome highlight genomic features and evolutionary characteristics.</title>
        <authorList>
            <person name="Yang T."/>
            <person name="Liu R."/>
            <person name="Luo Y."/>
            <person name="Hu S."/>
            <person name="Wang D."/>
            <person name="Wang C."/>
            <person name="Pandey M.K."/>
            <person name="Ge S."/>
            <person name="Xu Q."/>
            <person name="Li N."/>
            <person name="Li G."/>
            <person name="Huang Y."/>
            <person name="Saxena R.K."/>
            <person name="Ji Y."/>
            <person name="Li M."/>
            <person name="Yan X."/>
            <person name="He Y."/>
            <person name="Liu Y."/>
            <person name="Wang X."/>
            <person name="Xiang C."/>
            <person name="Varshney R.K."/>
            <person name="Ding H."/>
            <person name="Gao S."/>
            <person name="Zong X."/>
        </authorList>
    </citation>
    <scope>NUCLEOTIDE SEQUENCE [LARGE SCALE GENOMIC DNA]</scope>
    <source>
        <strain evidence="2 3">cv. Zhongwan 6</strain>
    </source>
</reference>